<accession>A0DA59</accession>
<protein>
    <recommendedName>
        <fullName evidence="3">Transmembrane protein</fullName>
    </recommendedName>
</protein>
<dbReference type="EMBL" id="CT868352">
    <property type="protein sequence ID" value="CAK79926.1"/>
    <property type="molecule type" value="Genomic_DNA"/>
</dbReference>
<gene>
    <name evidence="1" type="ORF">GSPATT00014833001</name>
</gene>
<dbReference type="GeneID" id="5033113"/>
<name>A0DA59_PARTE</name>
<dbReference type="AlphaFoldDB" id="A0DA59"/>
<sequence>MMQEFMQVPLLRTEYFQLSGSINEEIEYTHNLMVFIHLKNILLLIPFLLEKLQHNILKLQLLKQINSVIYLRVKKISDSNQSIRIILRSQLTLCLFQIPHQFLLIQHSNQINMKFYFLTDIEQNLDNFITAFSICLLLFFQSCNEFYKLQLNSTFIQELSRLIALNIQFKCNFFFISKEYYDQDNLVLELRLIIAILLSNSKALALVGLK</sequence>
<keyword evidence="2" id="KW-1185">Reference proteome</keyword>
<dbReference type="RefSeq" id="XP_001447323.1">
    <property type="nucleotide sequence ID" value="XM_001447286.1"/>
</dbReference>
<organism evidence="1 2">
    <name type="scientific">Paramecium tetraurelia</name>
    <dbReference type="NCBI Taxonomy" id="5888"/>
    <lineage>
        <taxon>Eukaryota</taxon>
        <taxon>Sar</taxon>
        <taxon>Alveolata</taxon>
        <taxon>Ciliophora</taxon>
        <taxon>Intramacronucleata</taxon>
        <taxon>Oligohymenophorea</taxon>
        <taxon>Peniculida</taxon>
        <taxon>Parameciidae</taxon>
        <taxon>Paramecium</taxon>
    </lineage>
</organism>
<proteinExistence type="predicted"/>
<reference evidence="1 2" key="1">
    <citation type="journal article" date="2006" name="Nature">
        <title>Global trends of whole-genome duplications revealed by the ciliate Paramecium tetraurelia.</title>
        <authorList>
            <consortium name="Genoscope"/>
            <person name="Aury J.-M."/>
            <person name="Jaillon O."/>
            <person name="Duret L."/>
            <person name="Noel B."/>
            <person name="Jubin C."/>
            <person name="Porcel B.M."/>
            <person name="Segurens B."/>
            <person name="Daubin V."/>
            <person name="Anthouard V."/>
            <person name="Aiach N."/>
            <person name="Arnaiz O."/>
            <person name="Billaut A."/>
            <person name="Beisson J."/>
            <person name="Blanc I."/>
            <person name="Bouhouche K."/>
            <person name="Camara F."/>
            <person name="Duharcourt S."/>
            <person name="Guigo R."/>
            <person name="Gogendeau D."/>
            <person name="Katinka M."/>
            <person name="Keller A.-M."/>
            <person name="Kissmehl R."/>
            <person name="Klotz C."/>
            <person name="Koll F."/>
            <person name="Le Moue A."/>
            <person name="Lepere C."/>
            <person name="Malinsky S."/>
            <person name="Nowacki M."/>
            <person name="Nowak J.K."/>
            <person name="Plattner H."/>
            <person name="Poulain J."/>
            <person name="Ruiz F."/>
            <person name="Serrano V."/>
            <person name="Zagulski M."/>
            <person name="Dessen P."/>
            <person name="Betermier M."/>
            <person name="Weissenbach J."/>
            <person name="Scarpelli C."/>
            <person name="Schachter V."/>
            <person name="Sperling L."/>
            <person name="Meyer E."/>
            <person name="Cohen J."/>
            <person name="Wincker P."/>
        </authorList>
    </citation>
    <scope>NUCLEOTIDE SEQUENCE [LARGE SCALE GENOMIC DNA]</scope>
    <source>
        <strain evidence="1 2">Stock d4-2</strain>
    </source>
</reference>
<dbReference type="InParanoid" id="A0DA59"/>
<dbReference type="KEGG" id="ptm:GSPATT00014833001"/>
<evidence type="ECO:0000313" key="2">
    <source>
        <dbReference type="Proteomes" id="UP000000600"/>
    </source>
</evidence>
<dbReference type="Proteomes" id="UP000000600">
    <property type="component" value="Unassembled WGS sequence"/>
</dbReference>
<dbReference type="HOGENOM" id="CLU_1312303_0_0_1"/>
<evidence type="ECO:0000313" key="1">
    <source>
        <dbReference type="EMBL" id="CAK79926.1"/>
    </source>
</evidence>
<evidence type="ECO:0008006" key="3">
    <source>
        <dbReference type="Google" id="ProtNLM"/>
    </source>
</evidence>